<protein>
    <submittedName>
        <fullName evidence="4">Response regulator transcription factor</fullName>
    </submittedName>
</protein>
<dbReference type="Pfam" id="PF00072">
    <property type="entry name" value="Response_reg"/>
    <property type="match status" value="1"/>
</dbReference>
<keyword evidence="5" id="KW-1185">Reference proteome</keyword>
<proteinExistence type="predicted"/>
<evidence type="ECO:0000259" key="2">
    <source>
        <dbReference type="PROSITE" id="PS50110"/>
    </source>
</evidence>
<sequence length="239" mass="27740">MNCIIIEDEVPAQEILSAYIGKIPDMEIKGIFNSPLKANSVLKQEKIDLIFLDINLPTISGIDFLKTLQHPPKVIMTTAYDKYAVESFEYEAIIDYLVKPFSFERFLKAINKLESRSENRELNTQQLESLEITSSKEAVFINVDKTLHKVNIEDIIYVQSDRNYVTVSTRNSKLTFIDTLKNWDNYLEPDYFVQIHKSFIVNINFIDKVTGNLVYINQEKIPVGRSYKDELFDKIKPIN</sequence>
<gene>
    <name evidence="4" type="ORF">JL193_10565</name>
</gene>
<dbReference type="Proteomes" id="UP000663935">
    <property type="component" value="Chromosome"/>
</dbReference>
<dbReference type="RefSeq" id="WP_207970769.1">
    <property type="nucleotide sequence ID" value="NZ_CP071795.1"/>
</dbReference>
<feature type="domain" description="Response regulatory" evidence="2">
    <location>
        <begin position="2"/>
        <end position="114"/>
    </location>
</feature>
<dbReference type="EMBL" id="CP071795">
    <property type="protein sequence ID" value="QTD36585.1"/>
    <property type="molecule type" value="Genomic_DNA"/>
</dbReference>
<name>A0ABX7STA3_9FLAO</name>
<dbReference type="InterPro" id="IPR007492">
    <property type="entry name" value="LytTR_DNA-bd_dom"/>
</dbReference>
<dbReference type="Gene3D" id="2.40.50.1020">
    <property type="entry name" value="LytTr DNA-binding domain"/>
    <property type="match status" value="1"/>
</dbReference>
<dbReference type="PROSITE" id="PS50110">
    <property type="entry name" value="RESPONSE_REGULATORY"/>
    <property type="match status" value="1"/>
</dbReference>
<dbReference type="Gene3D" id="3.40.50.2300">
    <property type="match status" value="1"/>
</dbReference>
<feature type="modified residue" description="4-aspartylphosphate" evidence="1">
    <location>
        <position position="53"/>
    </location>
</feature>
<organism evidence="4 5">
    <name type="scientific">Polaribacter batillariae</name>
    <dbReference type="NCBI Taxonomy" id="2808900"/>
    <lineage>
        <taxon>Bacteria</taxon>
        <taxon>Pseudomonadati</taxon>
        <taxon>Bacteroidota</taxon>
        <taxon>Flavobacteriia</taxon>
        <taxon>Flavobacteriales</taxon>
        <taxon>Flavobacteriaceae</taxon>
    </lineage>
</organism>
<dbReference type="PANTHER" id="PTHR37299">
    <property type="entry name" value="TRANSCRIPTIONAL REGULATOR-RELATED"/>
    <property type="match status" value="1"/>
</dbReference>
<dbReference type="SMART" id="SM00448">
    <property type="entry name" value="REC"/>
    <property type="match status" value="1"/>
</dbReference>
<reference evidence="4 5" key="1">
    <citation type="submission" date="2021-03" db="EMBL/GenBank/DDBJ databases">
        <title>Complete genome of Polaribacter_sp.G4M1.</title>
        <authorList>
            <person name="Jeong S.W."/>
            <person name="Bae J.W."/>
        </authorList>
    </citation>
    <scope>NUCLEOTIDE SEQUENCE [LARGE SCALE GENOMIC DNA]</scope>
    <source>
        <strain evidence="4 5">G4M1</strain>
    </source>
</reference>
<dbReference type="Pfam" id="PF04397">
    <property type="entry name" value="LytTR"/>
    <property type="match status" value="1"/>
</dbReference>
<evidence type="ECO:0000256" key="1">
    <source>
        <dbReference type="PROSITE-ProRule" id="PRU00169"/>
    </source>
</evidence>
<accession>A0ABX7STA3</accession>
<evidence type="ECO:0000313" key="4">
    <source>
        <dbReference type="EMBL" id="QTD36585.1"/>
    </source>
</evidence>
<dbReference type="SUPFAM" id="SSF52172">
    <property type="entry name" value="CheY-like"/>
    <property type="match status" value="1"/>
</dbReference>
<dbReference type="PROSITE" id="PS50930">
    <property type="entry name" value="HTH_LYTTR"/>
    <property type="match status" value="1"/>
</dbReference>
<dbReference type="InterPro" id="IPR001789">
    <property type="entry name" value="Sig_transdc_resp-reg_receiver"/>
</dbReference>
<feature type="domain" description="HTH LytTR-type" evidence="3">
    <location>
        <begin position="143"/>
        <end position="237"/>
    </location>
</feature>
<keyword evidence="1" id="KW-0597">Phosphoprotein</keyword>
<dbReference type="InterPro" id="IPR046947">
    <property type="entry name" value="LytR-like"/>
</dbReference>
<evidence type="ECO:0000259" key="3">
    <source>
        <dbReference type="PROSITE" id="PS50930"/>
    </source>
</evidence>
<evidence type="ECO:0000313" key="5">
    <source>
        <dbReference type="Proteomes" id="UP000663935"/>
    </source>
</evidence>
<dbReference type="PANTHER" id="PTHR37299:SF1">
    <property type="entry name" value="STAGE 0 SPORULATION PROTEIN A HOMOLOG"/>
    <property type="match status" value="1"/>
</dbReference>
<dbReference type="InterPro" id="IPR011006">
    <property type="entry name" value="CheY-like_superfamily"/>
</dbReference>
<dbReference type="SMART" id="SM00850">
    <property type="entry name" value="LytTR"/>
    <property type="match status" value="1"/>
</dbReference>